<dbReference type="PANTHER" id="PTHR36789">
    <property type="entry name" value="TRANSMEMBRANE PROTEIN"/>
    <property type="match status" value="1"/>
</dbReference>
<feature type="transmembrane region" description="Helical" evidence="2">
    <location>
        <begin position="109"/>
        <end position="133"/>
    </location>
</feature>
<evidence type="ECO:0000313" key="3">
    <source>
        <dbReference type="EMBL" id="TQD85220.1"/>
    </source>
</evidence>
<keyword evidence="2" id="KW-0812">Transmembrane</keyword>
<gene>
    <name evidence="3" type="ORF">C1H46_029238</name>
</gene>
<feature type="region of interest" description="Disordered" evidence="1">
    <location>
        <begin position="56"/>
        <end position="86"/>
    </location>
</feature>
<sequence length="173" mass="18900">MFRAHCSHTSTNPKTSVHSVTADPSQFLLSFALKTQIPKIPKRFVVFANNGNGLEQDSNSKERVEEKGKDEGTGFDGGGGDDDLGKNQRPLFGNITWGDPLPDPDPNNVLAIGLTGLLTWVSVQVLSIALAILCCCCHYRKCLVVELLLGYASWRRHNTRPLHPSLNSLCNLG</sequence>
<organism evidence="3 4">
    <name type="scientific">Malus baccata</name>
    <name type="common">Siberian crab apple</name>
    <name type="synonym">Pyrus baccata</name>
    <dbReference type="NCBI Taxonomy" id="106549"/>
    <lineage>
        <taxon>Eukaryota</taxon>
        <taxon>Viridiplantae</taxon>
        <taxon>Streptophyta</taxon>
        <taxon>Embryophyta</taxon>
        <taxon>Tracheophyta</taxon>
        <taxon>Spermatophyta</taxon>
        <taxon>Magnoliopsida</taxon>
        <taxon>eudicotyledons</taxon>
        <taxon>Gunneridae</taxon>
        <taxon>Pentapetalae</taxon>
        <taxon>rosids</taxon>
        <taxon>fabids</taxon>
        <taxon>Rosales</taxon>
        <taxon>Rosaceae</taxon>
        <taxon>Amygdaloideae</taxon>
        <taxon>Maleae</taxon>
        <taxon>Malus</taxon>
    </lineage>
</organism>
<dbReference type="Proteomes" id="UP000315295">
    <property type="component" value="Unassembled WGS sequence"/>
</dbReference>
<evidence type="ECO:0000256" key="2">
    <source>
        <dbReference type="SAM" id="Phobius"/>
    </source>
</evidence>
<keyword evidence="4" id="KW-1185">Reference proteome</keyword>
<dbReference type="AlphaFoldDB" id="A0A540LFI1"/>
<dbReference type="EMBL" id="VIEB01000608">
    <property type="protein sequence ID" value="TQD85220.1"/>
    <property type="molecule type" value="Genomic_DNA"/>
</dbReference>
<feature type="compositionally biased region" description="Basic and acidic residues" evidence="1">
    <location>
        <begin position="58"/>
        <end position="72"/>
    </location>
</feature>
<evidence type="ECO:0000313" key="4">
    <source>
        <dbReference type="Proteomes" id="UP000315295"/>
    </source>
</evidence>
<protein>
    <submittedName>
        <fullName evidence="3">Uncharacterized protein</fullName>
    </submittedName>
</protein>
<proteinExistence type="predicted"/>
<accession>A0A540LFI1</accession>
<name>A0A540LFI1_MALBA</name>
<comment type="caution">
    <text evidence="3">The sequence shown here is derived from an EMBL/GenBank/DDBJ whole genome shotgun (WGS) entry which is preliminary data.</text>
</comment>
<dbReference type="PANTHER" id="PTHR36789:SF1">
    <property type="entry name" value="TRANSMEMBRANE PROTEIN"/>
    <property type="match status" value="1"/>
</dbReference>
<keyword evidence="2" id="KW-1133">Transmembrane helix</keyword>
<keyword evidence="2" id="KW-0472">Membrane</keyword>
<reference evidence="3 4" key="1">
    <citation type="journal article" date="2019" name="G3 (Bethesda)">
        <title>Sequencing of a Wild Apple (Malus baccata) Genome Unravels the Differences Between Cultivated and Wild Apple Species Regarding Disease Resistance and Cold Tolerance.</title>
        <authorList>
            <person name="Chen X."/>
        </authorList>
    </citation>
    <scope>NUCLEOTIDE SEQUENCE [LARGE SCALE GENOMIC DNA]</scope>
    <source>
        <strain evidence="4">cv. Shandingzi</strain>
        <tissue evidence="3">Leaves</tissue>
    </source>
</reference>
<evidence type="ECO:0000256" key="1">
    <source>
        <dbReference type="SAM" id="MobiDB-lite"/>
    </source>
</evidence>